<accession>A0A7G9YUU2</accession>
<keyword evidence="1" id="KW-0175">Coiled coil</keyword>
<feature type="coiled-coil region" evidence="1">
    <location>
        <begin position="188"/>
        <end position="215"/>
    </location>
</feature>
<reference evidence="2" key="1">
    <citation type="submission" date="2020-06" db="EMBL/GenBank/DDBJ databases">
        <title>Unique genomic features of the anaerobic methanotrophic archaea.</title>
        <authorList>
            <person name="Chadwick G.L."/>
            <person name="Skennerton C.T."/>
            <person name="Laso-Perez R."/>
            <person name="Leu A.O."/>
            <person name="Speth D.R."/>
            <person name="Yu H."/>
            <person name="Morgan-Lang C."/>
            <person name="Hatzenpichler R."/>
            <person name="Goudeau D."/>
            <person name="Malmstrom R."/>
            <person name="Brazelton W.J."/>
            <person name="Woyke T."/>
            <person name="Hallam S.J."/>
            <person name="Tyson G.W."/>
            <person name="Wegener G."/>
            <person name="Boetius A."/>
            <person name="Orphan V."/>
        </authorList>
    </citation>
    <scope>NUCLEOTIDE SEQUENCE</scope>
</reference>
<evidence type="ECO:0000313" key="2">
    <source>
        <dbReference type="EMBL" id="QNO51776.1"/>
    </source>
</evidence>
<protein>
    <recommendedName>
        <fullName evidence="3">Methanogenesis marker 7 protein</fullName>
    </recommendedName>
</protein>
<proteinExistence type="predicted"/>
<dbReference type="EMBL" id="MT631478">
    <property type="protein sequence ID" value="QNO51776.1"/>
    <property type="molecule type" value="Genomic_DNA"/>
</dbReference>
<evidence type="ECO:0000256" key="1">
    <source>
        <dbReference type="SAM" id="Coils"/>
    </source>
</evidence>
<organism evidence="2">
    <name type="scientific">Candidatus Methanophagaceae archaeon ANME-1 ERB6</name>
    <dbReference type="NCBI Taxonomy" id="2759912"/>
    <lineage>
        <taxon>Archaea</taxon>
        <taxon>Methanobacteriati</taxon>
        <taxon>Methanobacteriota</taxon>
        <taxon>Stenosarchaea group</taxon>
        <taxon>Methanomicrobia</taxon>
        <taxon>Candidatus Methanophagales</taxon>
        <taxon>Candidatus Methanophagaceae</taxon>
    </lineage>
</organism>
<sequence length="299" mass="33433">MYKIMMFSGGVYKFNELIETVEDIGGFILQSMVMQTETMLHLAFPAEEEPRIKAKAKELGGKLKDLPLGGAEIMVVVPSLGKHHAVYPMCDIAEFLRRNGAITDMMGLARGVGKRIAQMTVEEKAIINECDAAVFVFGDFKDCIEEKVKLCEMIDVPYIIVGGPSASDVDIPHYVGGVGRRTSRMNRKEDIEKLNEMAMALADVLEEKRIELEEDPLAASPLFIKEMIEMILPPKVAEELPIVIHMDGLRVKVEAEDEEKIRDIEIGKRKLSEICEIKKSLYDGYLLEILPEAVAGEIF</sequence>
<dbReference type="AlphaFoldDB" id="A0A7G9YUU2"/>
<evidence type="ECO:0008006" key="3">
    <source>
        <dbReference type="Google" id="ProtNLM"/>
    </source>
</evidence>
<gene>
    <name evidence="2" type="ORF">PFGANNDM_00011</name>
</gene>
<name>A0A7G9YUU2_9EURY</name>
<dbReference type="InterPro" id="IPR026327">
    <property type="entry name" value="Me_CoM_Rdtase_prot-C-like"/>
</dbReference>
<dbReference type="Pfam" id="PF04609">
    <property type="entry name" value="MCR_C"/>
    <property type="match status" value="1"/>
</dbReference>